<dbReference type="Pfam" id="PF00096">
    <property type="entry name" value="zf-C2H2"/>
    <property type="match status" value="1"/>
</dbReference>
<keyword evidence="4" id="KW-0677">Repeat</keyword>
<dbReference type="PROSITE" id="PS50157">
    <property type="entry name" value="ZINC_FINGER_C2H2_2"/>
    <property type="match status" value="2"/>
</dbReference>
<evidence type="ECO:0000259" key="14">
    <source>
        <dbReference type="PROSITE" id="PS50157"/>
    </source>
</evidence>
<evidence type="ECO:0000256" key="9">
    <source>
        <dbReference type="ARBA" id="ARBA00023163"/>
    </source>
</evidence>
<keyword evidence="8" id="KW-0238">DNA-binding</keyword>
<dbReference type="FunFam" id="3.30.160.60:FF:001480">
    <property type="entry name" value="Si:cabz01071911.3"/>
    <property type="match status" value="1"/>
</dbReference>
<evidence type="ECO:0000256" key="10">
    <source>
        <dbReference type="ARBA" id="ARBA00023242"/>
    </source>
</evidence>
<comment type="subcellular location">
    <subcellularLocation>
        <location evidence="1">Nucleus</location>
    </subcellularLocation>
</comment>
<name>A0AAQ5XTR3_AMPOC</name>
<keyword evidence="3" id="KW-0479">Metal-binding</keyword>
<dbReference type="Gene3D" id="3.30.160.60">
    <property type="entry name" value="Classic Zinc Finger"/>
    <property type="match status" value="2"/>
</dbReference>
<dbReference type="Ensembl" id="ENSAOCT00000050658.1">
    <property type="protein sequence ID" value="ENSAOCP00000043036.1"/>
    <property type="gene ID" value="ENSAOCG00000029055.1"/>
</dbReference>
<dbReference type="PANTHER" id="PTHR23233">
    <property type="entry name" value="SAL-LIKE PROTEIN"/>
    <property type="match status" value="1"/>
</dbReference>
<protein>
    <recommendedName>
        <fullName evidence="14">C2H2-type domain-containing protein</fullName>
    </recommendedName>
</protein>
<dbReference type="InterPro" id="IPR036236">
    <property type="entry name" value="Znf_C2H2_sf"/>
</dbReference>
<evidence type="ECO:0000256" key="4">
    <source>
        <dbReference type="ARBA" id="ARBA00022737"/>
    </source>
</evidence>
<reference evidence="15 16" key="1">
    <citation type="submission" date="2022-01" db="EMBL/GenBank/DDBJ databases">
        <title>A chromosome-scale genome assembly of the false clownfish, Amphiprion ocellaris.</title>
        <authorList>
            <person name="Ryu T."/>
        </authorList>
    </citation>
    <scope>NUCLEOTIDE SEQUENCE [LARGE SCALE GENOMIC DNA]</scope>
</reference>
<sequence length="208" mass="23014">IFGSVREVRGGELMKERAEFSVRNSLQSVSDSNLHPPLDPADLIDHDVSDASMPPSPSYQPPVSGSSDGDPDSDWGEQKRGLGPQRRRKKRGRPPLGKGFLLKHVLHTCSFCGKTFHSILAQELHVRLHTGEKPHSCHVCGKKFSQKGNLTSHLRVHAAENRTEPLHPRTDGGQTEEDDSSDDGQSETPCLSLQSEFPKTHRISLNFL</sequence>
<evidence type="ECO:0000313" key="15">
    <source>
        <dbReference type="Ensembl" id="ENSAOCP00000043036.1"/>
    </source>
</evidence>
<reference evidence="15" key="2">
    <citation type="submission" date="2025-08" db="UniProtKB">
        <authorList>
            <consortium name="Ensembl"/>
        </authorList>
    </citation>
    <scope>IDENTIFICATION</scope>
</reference>
<dbReference type="GO" id="GO:0008270">
    <property type="term" value="F:zinc ion binding"/>
    <property type="evidence" value="ECO:0007669"/>
    <property type="project" value="UniProtKB-KW"/>
</dbReference>
<keyword evidence="6" id="KW-0862">Zinc</keyword>
<dbReference type="SMART" id="SM00355">
    <property type="entry name" value="ZnF_C2H2"/>
    <property type="match status" value="2"/>
</dbReference>
<evidence type="ECO:0000256" key="1">
    <source>
        <dbReference type="ARBA" id="ARBA00004123"/>
    </source>
</evidence>
<reference evidence="15" key="3">
    <citation type="submission" date="2025-09" db="UniProtKB">
        <authorList>
            <consortium name="Ensembl"/>
        </authorList>
    </citation>
    <scope>IDENTIFICATION</scope>
</reference>
<evidence type="ECO:0000256" key="11">
    <source>
        <dbReference type="ARBA" id="ARBA00038474"/>
    </source>
</evidence>
<proteinExistence type="inferred from homology"/>
<dbReference type="GeneTree" id="ENSGT00950000183052"/>
<keyword evidence="16" id="KW-1185">Reference proteome</keyword>
<feature type="domain" description="C2H2-type" evidence="14">
    <location>
        <begin position="135"/>
        <end position="162"/>
    </location>
</feature>
<keyword evidence="7" id="KW-0805">Transcription regulation</keyword>
<dbReference type="SUPFAM" id="SSF57667">
    <property type="entry name" value="beta-beta-alpha zinc fingers"/>
    <property type="match status" value="1"/>
</dbReference>
<dbReference type="InterPro" id="IPR051565">
    <property type="entry name" value="Sal_C2H2-zinc-finger"/>
</dbReference>
<feature type="compositionally biased region" description="Acidic residues" evidence="13">
    <location>
        <begin position="174"/>
        <end position="185"/>
    </location>
</feature>
<dbReference type="GO" id="GO:0000981">
    <property type="term" value="F:DNA-binding transcription factor activity, RNA polymerase II-specific"/>
    <property type="evidence" value="ECO:0007669"/>
    <property type="project" value="TreeGrafter"/>
</dbReference>
<dbReference type="PANTHER" id="PTHR23233:SF84">
    <property type="entry name" value="FI23031P1"/>
    <property type="match status" value="1"/>
</dbReference>
<keyword evidence="5 12" id="KW-0863">Zinc-finger</keyword>
<dbReference type="Proteomes" id="UP001501940">
    <property type="component" value="Chromosome 15"/>
</dbReference>
<dbReference type="InterPro" id="IPR013087">
    <property type="entry name" value="Znf_C2H2_type"/>
</dbReference>
<evidence type="ECO:0000256" key="3">
    <source>
        <dbReference type="ARBA" id="ARBA00022723"/>
    </source>
</evidence>
<accession>A0AAQ5XTR3</accession>
<feature type="region of interest" description="Disordered" evidence="13">
    <location>
        <begin position="21"/>
        <end position="97"/>
    </location>
</feature>
<dbReference type="GO" id="GO:0005634">
    <property type="term" value="C:nucleus"/>
    <property type="evidence" value="ECO:0007669"/>
    <property type="project" value="UniProtKB-SubCell"/>
</dbReference>
<evidence type="ECO:0000256" key="8">
    <source>
        <dbReference type="ARBA" id="ARBA00023125"/>
    </source>
</evidence>
<evidence type="ECO:0000256" key="12">
    <source>
        <dbReference type="PROSITE-ProRule" id="PRU00042"/>
    </source>
</evidence>
<keyword evidence="10" id="KW-0539">Nucleus</keyword>
<evidence type="ECO:0000256" key="13">
    <source>
        <dbReference type="SAM" id="MobiDB-lite"/>
    </source>
</evidence>
<evidence type="ECO:0000256" key="5">
    <source>
        <dbReference type="ARBA" id="ARBA00022771"/>
    </source>
</evidence>
<evidence type="ECO:0000313" key="16">
    <source>
        <dbReference type="Proteomes" id="UP001501940"/>
    </source>
</evidence>
<feature type="domain" description="C2H2-type" evidence="14">
    <location>
        <begin position="107"/>
        <end position="134"/>
    </location>
</feature>
<dbReference type="PROSITE" id="PS00028">
    <property type="entry name" value="ZINC_FINGER_C2H2_1"/>
    <property type="match status" value="2"/>
</dbReference>
<feature type="compositionally biased region" description="Basic and acidic residues" evidence="13">
    <location>
        <begin position="159"/>
        <end position="170"/>
    </location>
</feature>
<organism evidence="15 16">
    <name type="scientific">Amphiprion ocellaris</name>
    <name type="common">Clown anemonefish</name>
    <dbReference type="NCBI Taxonomy" id="80972"/>
    <lineage>
        <taxon>Eukaryota</taxon>
        <taxon>Metazoa</taxon>
        <taxon>Chordata</taxon>
        <taxon>Craniata</taxon>
        <taxon>Vertebrata</taxon>
        <taxon>Euteleostomi</taxon>
        <taxon>Actinopterygii</taxon>
        <taxon>Neopterygii</taxon>
        <taxon>Teleostei</taxon>
        <taxon>Neoteleostei</taxon>
        <taxon>Acanthomorphata</taxon>
        <taxon>Ovalentaria</taxon>
        <taxon>Pomacentridae</taxon>
        <taxon>Amphiprion</taxon>
    </lineage>
</organism>
<evidence type="ECO:0000256" key="2">
    <source>
        <dbReference type="ARBA" id="ARBA00006991"/>
    </source>
</evidence>
<evidence type="ECO:0000256" key="7">
    <source>
        <dbReference type="ARBA" id="ARBA00023015"/>
    </source>
</evidence>
<comment type="similarity">
    <text evidence="2">Belongs to the krueppel C2H2-type zinc-finger protein family.</text>
</comment>
<keyword evidence="9" id="KW-0804">Transcription</keyword>
<evidence type="ECO:0000256" key="6">
    <source>
        <dbReference type="ARBA" id="ARBA00022833"/>
    </source>
</evidence>
<dbReference type="AlphaFoldDB" id="A0AAQ5XTR3"/>
<feature type="region of interest" description="Disordered" evidence="13">
    <location>
        <begin position="159"/>
        <end position="192"/>
    </location>
</feature>
<feature type="compositionally biased region" description="Polar residues" evidence="13">
    <location>
        <begin position="22"/>
        <end position="33"/>
    </location>
</feature>
<comment type="similarity">
    <text evidence="11">Belongs to the sal C2H2-type zinc-finger protein family.</text>
</comment>
<dbReference type="GO" id="GO:0000978">
    <property type="term" value="F:RNA polymerase II cis-regulatory region sequence-specific DNA binding"/>
    <property type="evidence" value="ECO:0007669"/>
    <property type="project" value="TreeGrafter"/>
</dbReference>